<reference evidence="8" key="1">
    <citation type="submission" date="2016-04" db="UniProtKB">
        <authorList>
            <consortium name="WormBaseParasite"/>
        </authorList>
    </citation>
    <scope>IDENTIFICATION</scope>
</reference>
<evidence type="ECO:0000256" key="1">
    <source>
        <dbReference type="ARBA" id="ARBA00023054"/>
    </source>
</evidence>
<name>A0A158Q302_DRAME</name>
<dbReference type="Proteomes" id="UP000274756">
    <property type="component" value="Unassembled WGS sequence"/>
</dbReference>
<dbReference type="PANTHER" id="PTHR23166:SF5">
    <property type="entry name" value="CTTNBP2 N-TERMINAL-LIKE PROTEIN"/>
    <property type="match status" value="1"/>
</dbReference>
<evidence type="ECO:0000259" key="4">
    <source>
        <dbReference type="Pfam" id="PF09727"/>
    </source>
</evidence>
<dbReference type="Pfam" id="PF09727">
    <property type="entry name" value="CortBP2"/>
    <property type="match status" value="1"/>
</dbReference>
<evidence type="ECO:0000256" key="3">
    <source>
        <dbReference type="SAM" id="MobiDB-lite"/>
    </source>
</evidence>
<dbReference type="EMBL" id="UYYG01001153">
    <property type="protein sequence ID" value="VDN55703.1"/>
    <property type="molecule type" value="Genomic_DNA"/>
</dbReference>
<keyword evidence="1 2" id="KW-0175">Coiled coil</keyword>
<reference evidence="5 7" key="2">
    <citation type="submission" date="2018-11" db="EMBL/GenBank/DDBJ databases">
        <authorList>
            <consortium name="Pathogen Informatics"/>
        </authorList>
    </citation>
    <scope>NUCLEOTIDE SEQUENCE [LARGE SCALE GENOMIC DNA]</scope>
</reference>
<evidence type="ECO:0000313" key="6">
    <source>
        <dbReference type="Proteomes" id="UP000038040"/>
    </source>
</evidence>
<accession>A0A158Q302</accession>
<dbReference type="InterPro" id="IPR050719">
    <property type="entry name" value="Cortactin-Actin_Reg"/>
</dbReference>
<evidence type="ECO:0000313" key="7">
    <source>
        <dbReference type="Proteomes" id="UP000274756"/>
    </source>
</evidence>
<evidence type="ECO:0000313" key="8">
    <source>
        <dbReference type="WBParaSite" id="DME_0000131601-mRNA-1"/>
    </source>
</evidence>
<feature type="compositionally biased region" description="Polar residues" evidence="3">
    <location>
        <begin position="339"/>
        <end position="348"/>
    </location>
</feature>
<feature type="region of interest" description="Disordered" evidence="3">
    <location>
        <begin position="313"/>
        <end position="410"/>
    </location>
</feature>
<feature type="compositionally biased region" description="Polar residues" evidence="3">
    <location>
        <begin position="361"/>
        <end position="373"/>
    </location>
</feature>
<dbReference type="PANTHER" id="PTHR23166">
    <property type="entry name" value="FILAMIN/GPBP-INTERACTING PROTEIN"/>
    <property type="match status" value="1"/>
</dbReference>
<protein>
    <submittedName>
        <fullName evidence="8">CortBP2 domain-containing protein</fullName>
    </submittedName>
</protein>
<dbReference type="InterPro" id="IPR019131">
    <property type="entry name" value="Cortactin-binding_p2_N"/>
</dbReference>
<feature type="compositionally biased region" description="Polar residues" evidence="3">
    <location>
        <begin position="469"/>
        <end position="482"/>
    </location>
</feature>
<keyword evidence="7" id="KW-1185">Reference proteome</keyword>
<feature type="compositionally biased region" description="Polar residues" evidence="3">
    <location>
        <begin position="390"/>
        <end position="403"/>
    </location>
</feature>
<evidence type="ECO:0000256" key="2">
    <source>
        <dbReference type="SAM" id="Coils"/>
    </source>
</evidence>
<dbReference type="Proteomes" id="UP000038040">
    <property type="component" value="Unplaced"/>
</dbReference>
<feature type="coiled-coil region" evidence="2">
    <location>
        <begin position="112"/>
        <end position="185"/>
    </location>
</feature>
<evidence type="ECO:0000313" key="5">
    <source>
        <dbReference type="EMBL" id="VDN55703.1"/>
    </source>
</evidence>
<feature type="domain" description="Cortactin-binding protein-2 N-terminal" evidence="4">
    <location>
        <begin position="15"/>
        <end position="199"/>
    </location>
</feature>
<proteinExistence type="predicted"/>
<feature type="compositionally biased region" description="Polar residues" evidence="3">
    <location>
        <begin position="313"/>
        <end position="327"/>
    </location>
</feature>
<dbReference type="AlphaFoldDB" id="A0A158Q302"/>
<dbReference type="STRING" id="318479.A0A158Q302"/>
<sequence length="500" mass="56396">MDDLRKNDNTRKEPSREDLLRLLSSFEGELQARDIVIAALKSERTKQILCEVKYGHLVANDPFKALQRDSNFDEENEFDENAVGKMYESQISLLERLISVQRRSHQRSQQILAASERRHLRILRELDEEKKRSVADAAQGDDICALLENDRARLRQQLEYEQRENDKLHKEIEKLEKRLLDEKERHKSIVLFLINERKQLLLNMYELKMRNDSSAVAYIQQEPLIAEMRKEIISLRSERDHLKKSFESAKTNVTSLKEVIKSQEGDLTLMRNSMLANSRFTNNATHSLKYPNNLQVTGDGSLIVVNKAISASLPSRKSNSNSVSGLPSPSPDGRLTLQGRLSGSSSFPNGGRTHPSRVPLPSSNPRPATSPLSTMPPIPNKFNIARKRSNNSNAQVRSTNFLGSHNGPGLTPERCKVLAINENNHKNILCTEPEIEQLGAIIDSMTTTKLNKRSASLPRNGKNKEAMTHMQSKASPSNTSKRSGFFKALGVSARSDRSDV</sequence>
<dbReference type="OrthoDB" id="6021133at2759"/>
<organism evidence="6 8">
    <name type="scientific">Dracunculus medinensis</name>
    <name type="common">Guinea worm</name>
    <dbReference type="NCBI Taxonomy" id="318479"/>
    <lineage>
        <taxon>Eukaryota</taxon>
        <taxon>Metazoa</taxon>
        <taxon>Ecdysozoa</taxon>
        <taxon>Nematoda</taxon>
        <taxon>Chromadorea</taxon>
        <taxon>Rhabditida</taxon>
        <taxon>Spirurina</taxon>
        <taxon>Dracunculoidea</taxon>
        <taxon>Dracunculidae</taxon>
        <taxon>Dracunculus</taxon>
    </lineage>
</organism>
<feature type="region of interest" description="Disordered" evidence="3">
    <location>
        <begin position="452"/>
        <end position="500"/>
    </location>
</feature>
<dbReference type="WBParaSite" id="DME_0000131601-mRNA-1">
    <property type="protein sequence ID" value="DME_0000131601-mRNA-1"/>
    <property type="gene ID" value="DME_0000131601"/>
</dbReference>
<gene>
    <name evidence="5" type="ORF">DME_LOCUS5676</name>
</gene>